<dbReference type="AlphaFoldDB" id="A0A0D2JA82"/>
<proteinExistence type="predicted"/>
<dbReference type="RefSeq" id="WP_044350388.1">
    <property type="nucleotide sequence ID" value="NZ_AZAC01000028.1"/>
</dbReference>
<comment type="caution">
    <text evidence="3">The sequence shown here is derived from an EMBL/GenBank/DDBJ whole genome shotgun (WGS) entry which is preliminary data.</text>
</comment>
<dbReference type="STRING" id="1429043.X474_18025"/>
<dbReference type="NCBIfam" id="TIGR02607">
    <property type="entry name" value="antidote_HigA"/>
    <property type="match status" value="1"/>
</dbReference>
<dbReference type="OrthoDB" id="9798100at2"/>
<dbReference type="GO" id="GO:0003677">
    <property type="term" value="F:DNA binding"/>
    <property type="evidence" value="ECO:0007669"/>
    <property type="project" value="UniProtKB-KW"/>
</dbReference>
<dbReference type="SUPFAM" id="SSF47413">
    <property type="entry name" value="lambda repressor-like DNA-binding domains"/>
    <property type="match status" value="1"/>
</dbReference>
<evidence type="ECO:0000313" key="4">
    <source>
        <dbReference type="Proteomes" id="UP000032233"/>
    </source>
</evidence>
<name>A0A0D2JA82_9BACT</name>
<accession>A0A0D2JA82</accession>
<protein>
    <submittedName>
        <fullName evidence="3">XRE family transcriptional regulator</fullName>
    </submittedName>
</protein>
<keyword evidence="4" id="KW-1185">Reference proteome</keyword>
<evidence type="ECO:0000256" key="1">
    <source>
        <dbReference type="ARBA" id="ARBA00023125"/>
    </source>
</evidence>
<keyword evidence="1" id="KW-0238">DNA-binding</keyword>
<dbReference type="PANTHER" id="PTHR36924:SF1">
    <property type="entry name" value="ANTITOXIN HIGA-1"/>
    <property type="match status" value="1"/>
</dbReference>
<dbReference type="PANTHER" id="PTHR36924">
    <property type="entry name" value="ANTITOXIN HIGA-1"/>
    <property type="match status" value="1"/>
</dbReference>
<dbReference type="InParanoid" id="A0A0D2JA82"/>
<dbReference type="Gene3D" id="1.10.260.40">
    <property type="entry name" value="lambda repressor-like DNA-binding domains"/>
    <property type="match status" value="1"/>
</dbReference>
<dbReference type="CDD" id="cd00093">
    <property type="entry name" value="HTH_XRE"/>
    <property type="match status" value="1"/>
</dbReference>
<dbReference type="SMART" id="SM00530">
    <property type="entry name" value="HTH_XRE"/>
    <property type="match status" value="1"/>
</dbReference>
<dbReference type="FunCoup" id="A0A0D2JA82">
    <property type="interactions" value="33"/>
</dbReference>
<sequence length="95" mass="10782">MAQIIRQSPGAVLKDLLKEEELSVNALSIALGVPASRMSQIVKDRRSISADTAIRLGHYFGNGPEFWLRLQMRWDLHQIENREGEKIRAQVRLAS</sequence>
<reference evidence="3 4" key="1">
    <citation type="submission" date="2013-11" db="EMBL/GenBank/DDBJ databases">
        <title>Metagenomic analysis of a methanogenic consortium involved in long chain n-alkane degradation.</title>
        <authorList>
            <person name="Davidova I.A."/>
            <person name="Callaghan A.V."/>
            <person name="Wawrik B."/>
            <person name="Pruitt S."/>
            <person name="Marks C."/>
            <person name="Duncan K.E."/>
            <person name="Suflita J.M."/>
        </authorList>
    </citation>
    <scope>NUCLEOTIDE SEQUENCE [LARGE SCALE GENOMIC DNA]</scope>
    <source>
        <strain evidence="3 4">SPR</strain>
    </source>
</reference>
<dbReference type="InterPro" id="IPR010982">
    <property type="entry name" value="Lambda_DNA-bd_dom_sf"/>
</dbReference>
<dbReference type="EMBL" id="AZAC01000028">
    <property type="protein sequence ID" value="KIX12641.1"/>
    <property type="molecule type" value="Genomic_DNA"/>
</dbReference>
<dbReference type="PROSITE" id="PS50943">
    <property type="entry name" value="HTH_CROC1"/>
    <property type="match status" value="1"/>
</dbReference>
<evidence type="ECO:0000313" key="3">
    <source>
        <dbReference type="EMBL" id="KIX12641.1"/>
    </source>
</evidence>
<feature type="domain" description="HTH cro/C1-type" evidence="2">
    <location>
        <begin position="13"/>
        <end position="67"/>
    </location>
</feature>
<gene>
    <name evidence="3" type="ORF">X474_18025</name>
</gene>
<organism evidence="3 4">
    <name type="scientific">Dethiosulfatarculus sandiegensis</name>
    <dbReference type="NCBI Taxonomy" id="1429043"/>
    <lineage>
        <taxon>Bacteria</taxon>
        <taxon>Pseudomonadati</taxon>
        <taxon>Thermodesulfobacteriota</taxon>
        <taxon>Desulfarculia</taxon>
        <taxon>Desulfarculales</taxon>
        <taxon>Desulfarculaceae</taxon>
        <taxon>Dethiosulfatarculus</taxon>
    </lineage>
</organism>
<dbReference type="InterPro" id="IPR001387">
    <property type="entry name" value="Cro/C1-type_HTH"/>
</dbReference>
<evidence type="ECO:0000259" key="2">
    <source>
        <dbReference type="PROSITE" id="PS50943"/>
    </source>
</evidence>
<dbReference type="InterPro" id="IPR013430">
    <property type="entry name" value="Toxin_antidote_HigA"/>
</dbReference>
<dbReference type="Proteomes" id="UP000032233">
    <property type="component" value="Unassembled WGS sequence"/>
</dbReference>